<evidence type="ECO:0000256" key="10">
    <source>
        <dbReference type="ARBA" id="ARBA00022870"/>
    </source>
</evidence>
<feature type="transmembrane region" description="Helical" evidence="18">
    <location>
        <begin position="491"/>
        <end position="514"/>
    </location>
</feature>
<accession>A0AAE9KYP4</accession>
<keyword evidence="15" id="KW-1015">Disulfide bond</keyword>
<gene>
    <name evidence="20" type="primary">F</name>
</gene>
<keyword evidence="16" id="KW-0325">Glycoprotein</keyword>
<keyword evidence="11 18" id="KW-0261">Viral envelope protein</keyword>
<comment type="subunit">
    <text evidence="18">Homotrimer of disulfide-linked F1-F2.</text>
</comment>
<evidence type="ECO:0000256" key="13">
    <source>
        <dbReference type="ARBA" id="ARBA00023054"/>
    </source>
</evidence>
<evidence type="ECO:0000256" key="14">
    <source>
        <dbReference type="ARBA" id="ARBA00023136"/>
    </source>
</evidence>
<dbReference type="InterPro" id="IPR000776">
    <property type="entry name" value="Fusion_F0_Paramyxovir"/>
</dbReference>
<keyword evidence="4" id="KW-1032">Host cell membrane</keyword>
<keyword evidence="6" id="KW-1162">Viral penetration into host cytoplasm</keyword>
<keyword evidence="5" id="KW-1169">Fusion of virus membrane with host cell membrane</keyword>
<evidence type="ECO:0000256" key="15">
    <source>
        <dbReference type="ARBA" id="ARBA00023157"/>
    </source>
</evidence>
<dbReference type="Gene3D" id="6.10.10.110">
    <property type="match status" value="1"/>
</dbReference>
<evidence type="ECO:0000256" key="6">
    <source>
        <dbReference type="ARBA" id="ARBA00022595"/>
    </source>
</evidence>
<dbReference type="Gene3D" id="2.40.490.10">
    <property type="entry name" value="Newcastle disease virus like domain"/>
    <property type="match status" value="1"/>
</dbReference>
<keyword evidence="9" id="KW-0946">Virion</keyword>
<dbReference type="GO" id="GO:0020002">
    <property type="term" value="C:host cell plasma membrane"/>
    <property type="evidence" value="ECO:0007669"/>
    <property type="project" value="UniProtKB-SubCell"/>
</dbReference>
<keyword evidence="14 18" id="KW-0472">Membrane</keyword>
<keyword evidence="10" id="KW-1043">Host membrane</keyword>
<dbReference type="Proteomes" id="UP001268557">
    <property type="component" value="Segment"/>
</dbReference>
<dbReference type="Gene3D" id="1.10.287.2480">
    <property type="match status" value="1"/>
</dbReference>
<keyword evidence="7 18" id="KW-0812">Transmembrane</keyword>
<dbReference type="SUPFAM" id="SSF58069">
    <property type="entry name" value="Virus ectodomain"/>
    <property type="match status" value="1"/>
</dbReference>
<evidence type="ECO:0000256" key="8">
    <source>
        <dbReference type="ARBA" id="ARBA00022729"/>
    </source>
</evidence>
<comment type="subcellular location">
    <subcellularLocation>
        <location evidence="18">Virion membrane</location>
        <topology evidence="18">Single-pass type I membrane protein</topology>
    </subcellularLocation>
    <subcellularLocation>
        <location evidence="18">Host cell membrane</location>
        <topology evidence="18">Single-pass membrane protein</topology>
    </subcellularLocation>
</comment>
<evidence type="ECO:0000256" key="5">
    <source>
        <dbReference type="ARBA" id="ARBA00022521"/>
    </source>
</evidence>
<evidence type="ECO:0000313" key="21">
    <source>
        <dbReference type="Proteomes" id="UP001268557"/>
    </source>
</evidence>
<evidence type="ECO:0000256" key="7">
    <source>
        <dbReference type="ARBA" id="ARBA00022692"/>
    </source>
</evidence>
<dbReference type="GO" id="GO:0046718">
    <property type="term" value="P:symbiont entry into host cell"/>
    <property type="evidence" value="ECO:0007669"/>
    <property type="project" value="UniProtKB-KW"/>
</dbReference>
<comment type="similarity">
    <text evidence="1 18">Belongs to the paramyxoviruses fusion glycoprotein family.</text>
</comment>
<evidence type="ECO:0000256" key="19">
    <source>
        <dbReference type="SAM" id="Coils"/>
    </source>
</evidence>
<sequence length="565" mass="61799">MRIDYTSTSIALIVLIIMVIDGSCQLAIEKLNPIGVYSVKEYEYRVTGDQIPQFLVVQLIPNITSTSSCTLDSFEGYKSAIYNLLAPVNESLTLTSTYVNPYINNKKFVAEIIAGSALALATSAQITAGIALYEARQNAAQIEAIKDSLRETNAAIQSLQTAQKQTVVAIRGLQDQINSQIVPQLNSLSCQVAGNQLRIKLLEFYTEIISIFGPILQSPLNGEVTIQALSRAAGGNLTGLLNEMGYTSTDLKNILEIKGIKGSVIDVDPWLGSLVFVIKYPTFIKVPDATIIQLAYVSYHAGSSDWMTQGPEYIMVRGYTIADIDTRSCTVGSDYLMCPQDTTRPFSTMMTSCMRGNITQCPRSLVTERDAPRFLVIKGNLVVNCVSVNCKCEDPEYSILQSPDTPLLVLDNATCKAHFIDGIRIALGPKKLPTIRIDHNLNLGPVVLIDKLDISHQLSAVEESVSESEEHLKNAVDKLDNLARLQGSGSYVIISLILSVISIAACCIMSLVLYRYINYVNNIQSNLDTIEKGPTLAPKSYQAYGHYTNQGFSTYPSAPNISSLE</sequence>
<evidence type="ECO:0000256" key="3">
    <source>
        <dbReference type="ARBA" id="ARBA00022506"/>
    </source>
</evidence>
<dbReference type="SUPFAM" id="SSF69922">
    <property type="entry name" value="Head and neck region of the ectodomain of NDV fusion glycoprotein"/>
    <property type="match status" value="1"/>
</dbReference>
<dbReference type="GO" id="GO:0055036">
    <property type="term" value="C:virion membrane"/>
    <property type="evidence" value="ECO:0007669"/>
    <property type="project" value="UniProtKB-SubCell"/>
</dbReference>
<evidence type="ECO:0000256" key="9">
    <source>
        <dbReference type="ARBA" id="ARBA00022844"/>
    </source>
</evidence>
<dbReference type="Gene3D" id="2.60.40.1690">
    <property type="entry name" value="Head and neck region of the ectodomain of NDV fusion glycoprotein"/>
    <property type="match status" value="1"/>
</dbReference>
<evidence type="ECO:0000256" key="1">
    <source>
        <dbReference type="ARBA" id="ARBA00008211"/>
    </source>
</evidence>
<evidence type="ECO:0000256" key="16">
    <source>
        <dbReference type="ARBA" id="ARBA00023180"/>
    </source>
</evidence>
<proteinExistence type="inferred from homology"/>
<evidence type="ECO:0000313" key="20">
    <source>
        <dbReference type="EMBL" id="UQM99582.1"/>
    </source>
</evidence>
<dbReference type="Pfam" id="PF00523">
    <property type="entry name" value="Fusion_gly"/>
    <property type="match status" value="1"/>
</dbReference>
<keyword evidence="21" id="KW-1185">Reference proteome</keyword>
<evidence type="ECO:0000256" key="2">
    <source>
        <dbReference type="ARBA" id="ARBA00016586"/>
    </source>
</evidence>
<evidence type="ECO:0000256" key="17">
    <source>
        <dbReference type="ARBA" id="ARBA00023296"/>
    </source>
</evidence>
<keyword evidence="12 18" id="KW-1133">Transmembrane helix</keyword>
<feature type="coiled-coil region" evidence="19">
    <location>
        <begin position="458"/>
        <end position="485"/>
    </location>
</feature>
<organism evidence="20 21">
    <name type="scientific">denalis virus</name>
    <dbReference type="NCBI Taxonomy" id="2940991"/>
    <lineage>
        <taxon>Viruses</taxon>
        <taxon>Riboviria</taxon>
        <taxon>Orthornavirae</taxon>
        <taxon>Negarnaviricota</taxon>
        <taxon>Haploviricotina</taxon>
        <taxon>Monjiviricetes</taxon>
        <taxon>Mononegavirales</taxon>
        <taxon>Paramyxoviridae</taxon>
        <taxon>Orthoparamyxovirinae</taxon>
        <taxon>Narmovirus</taxon>
        <taxon>Narmovirus microti</taxon>
    </lineage>
</organism>
<evidence type="ECO:0000256" key="11">
    <source>
        <dbReference type="ARBA" id="ARBA00022879"/>
    </source>
</evidence>
<evidence type="ECO:0000256" key="4">
    <source>
        <dbReference type="ARBA" id="ARBA00022511"/>
    </source>
</evidence>
<protein>
    <recommendedName>
        <fullName evidence="2 18">Fusion glycoprotein F0</fullName>
    </recommendedName>
</protein>
<reference evidence="20 21" key="1">
    <citation type="journal article" date="2022" name="bioRxiv">
        <title>The characterization of multiple novel paramyxovirus species highlights the diverse nature of the subfamily Orthoparamyxovirinae.</title>
        <authorList>
            <person name="Vanmechelen B."/>
            <person name="Meurs S."/>
            <person name="Horemans M."/>
            <person name="Loosen A."/>
            <person name="Maes T.J."/>
            <person name="Laenen L."/>
            <person name="Vergote V."/>
            <person name="Koundouno F.R."/>
            <person name="Magassouba N."/>
            <person name="Konde M.K."/>
            <person name="Conde I.S."/>
            <person name="Carroll M.W."/>
            <person name="Maes P."/>
        </authorList>
    </citation>
    <scope>NUCLEOTIDE SEQUENCE [LARGE SCALE GENOMIC DNA]</scope>
    <source>
        <strain evidence="20 21">BE/Ninove/Mar/1/2019</strain>
    </source>
</reference>
<dbReference type="EMBL" id="OK623360">
    <property type="protein sequence ID" value="UQM99582.1"/>
    <property type="molecule type" value="Viral_cRNA"/>
</dbReference>
<keyword evidence="17" id="KW-1160">Virus entry into host cell</keyword>
<keyword evidence="8" id="KW-0732">Signal</keyword>
<name>A0AAE9KYP4_9MONO</name>
<dbReference type="GO" id="GO:0019031">
    <property type="term" value="C:viral envelope"/>
    <property type="evidence" value="ECO:0007669"/>
    <property type="project" value="UniProtKB-KW"/>
</dbReference>
<dbReference type="GO" id="GO:0019064">
    <property type="term" value="P:fusion of virus membrane with host plasma membrane"/>
    <property type="evidence" value="ECO:0007669"/>
    <property type="project" value="UniProtKB-KW"/>
</dbReference>
<evidence type="ECO:0000256" key="18">
    <source>
        <dbReference type="RuleBase" id="RU003705"/>
    </source>
</evidence>
<keyword evidence="3" id="KW-1168">Fusion of virus membrane with host membrane</keyword>
<evidence type="ECO:0000256" key="12">
    <source>
        <dbReference type="ARBA" id="ARBA00022989"/>
    </source>
</evidence>
<keyword evidence="13 19" id="KW-0175">Coiled coil</keyword>